<reference evidence="1" key="1">
    <citation type="submission" date="2016-06" db="UniProtKB">
        <authorList>
            <consortium name="WormBaseParasite"/>
        </authorList>
    </citation>
    <scope>IDENTIFICATION</scope>
</reference>
<dbReference type="WBParaSite" id="GPUH_0002646901-mRNA-1">
    <property type="protein sequence ID" value="GPUH_0002646901-mRNA-1"/>
    <property type="gene ID" value="GPUH_0002646901"/>
</dbReference>
<proteinExistence type="predicted"/>
<protein>
    <submittedName>
        <fullName evidence="1">S9 family peptidase</fullName>
    </submittedName>
</protein>
<evidence type="ECO:0000313" key="1">
    <source>
        <dbReference type="WBParaSite" id="GPUH_0002646901-mRNA-1"/>
    </source>
</evidence>
<accession>A0A183EZP8</accession>
<dbReference type="AlphaFoldDB" id="A0A183EZP8"/>
<name>A0A183EZP8_9BILA</name>
<organism evidence="1">
    <name type="scientific">Gongylonema pulchrum</name>
    <dbReference type="NCBI Taxonomy" id="637853"/>
    <lineage>
        <taxon>Eukaryota</taxon>
        <taxon>Metazoa</taxon>
        <taxon>Ecdysozoa</taxon>
        <taxon>Nematoda</taxon>
        <taxon>Chromadorea</taxon>
        <taxon>Rhabditida</taxon>
        <taxon>Spirurina</taxon>
        <taxon>Spiruromorpha</taxon>
        <taxon>Spiruroidea</taxon>
        <taxon>Gongylonematidae</taxon>
        <taxon>Gongylonema</taxon>
    </lineage>
</organism>
<sequence>LKAYLPNGYLAAGERISIFYYEQEHSFDLDLSTEEKSEMLQINGESCAQILRLSPNCSFHIIDRNSDTSGSLLTLNDFGGARKVKEDIQELLIRPLKE</sequence>